<dbReference type="Proteomes" id="UP000472276">
    <property type="component" value="Unassembled WGS sequence"/>
</dbReference>
<dbReference type="Gene3D" id="3.20.20.80">
    <property type="entry name" value="Glycosidases"/>
    <property type="match status" value="3"/>
</dbReference>
<dbReference type="SUPFAM" id="SSF57625">
    <property type="entry name" value="Invertebrate chitin-binding proteins"/>
    <property type="match status" value="1"/>
</dbReference>
<evidence type="ECO:0000256" key="1">
    <source>
        <dbReference type="ARBA" id="ARBA00000822"/>
    </source>
</evidence>
<evidence type="ECO:0000256" key="10">
    <source>
        <dbReference type="ARBA" id="ARBA00023157"/>
    </source>
</evidence>
<evidence type="ECO:0000256" key="14">
    <source>
        <dbReference type="SAM" id="SignalP"/>
    </source>
</evidence>
<dbReference type="SUPFAM" id="SSF54556">
    <property type="entry name" value="Chitinase insertion domain"/>
    <property type="match status" value="2"/>
</dbReference>
<feature type="domain" description="GH18" evidence="16">
    <location>
        <begin position="21"/>
        <end position="388"/>
    </location>
</feature>
<dbReference type="CDD" id="cd02872">
    <property type="entry name" value="GH18_chitolectin_chitotriosidase"/>
    <property type="match status" value="2"/>
</dbReference>
<dbReference type="Ensembl" id="ENSOABT00000028903.2">
    <property type="protein sequence ID" value="ENSOABP00000028115.2"/>
    <property type="gene ID" value="ENSOABG00000013174.2"/>
</dbReference>
<reference evidence="17" key="1">
    <citation type="submission" date="2025-08" db="UniProtKB">
        <authorList>
            <consortium name="Ensembl"/>
        </authorList>
    </citation>
    <scope>IDENTIFICATION</scope>
</reference>
<keyword evidence="9" id="KW-0146">Chitin degradation</keyword>
<evidence type="ECO:0000256" key="4">
    <source>
        <dbReference type="ARBA" id="ARBA00012729"/>
    </source>
</evidence>
<feature type="domain" description="Chitin-binding type-2" evidence="15">
    <location>
        <begin position="794"/>
        <end position="843"/>
    </location>
</feature>
<keyword evidence="8" id="KW-0378">Hydrolase</keyword>
<proteinExistence type="inferred from homology"/>
<dbReference type="GO" id="GO:0008061">
    <property type="term" value="F:chitin binding"/>
    <property type="evidence" value="ECO:0007669"/>
    <property type="project" value="UniProtKB-KW"/>
</dbReference>
<dbReference type="Pfam" id="PF00704">
    <property type="entry name" value="Glyco_hydro_18"/>
    <property type="match status" value="2"/>
</dbReference>
<dbReference type="GO" id="GO:0005576">
    <property type="term" value="C:extracellular region"/>
    <property type="evidence" value="ECO:0007669"/>
    <property type="project" value="UniProtKB-SubCell"/>
</dbReference>
<dbReference type="AlphaFoldDB" id="A0A668TLE4"/>
<evidence type="ECO:0000256" key="6">
    <source>
        <dbReference type="ARBA" id="ARBA00022669"/>
    </source>
</evidence>
<comment type="similarity">
    <text evidence="3">Belongs to the glycosyl hydrolase 18 family. Chitinase class II subfamily.</text>
</comment>
<evidence type="ECO:0000313" key="17">
    <source>
        <dbReference type="Ensembl" id="ENSOABP00000028115.2"/>
    </source>
</evidence>
<reference evidence="17" key="2">
    <citation type="submission" date="2025-09" db="UniProtKB">
        <authorList>
            <consortium name="Ensembl"/>
        </authorList>
    </citation>
    <scope>IDENTIFICATION</scope>
</reference>
<dbReference type="FunFam" id="3.20.20.80:FF:000081">
    <property type="entry name" value="Chitinase 1"/>
    <property type="match status" value="1"/>
</dbReference>
<dbReference type="SMART" id="SM00494">
    <property type="entry name" value="ChtBD2"/>
    <property type="match status" value="1"/>
</dbReference>
<evidence type="ECO:0000256" key="11">
    <source>
        <dbReference type="ARBA" id="ARBA00023277"/>
    </source>
</evidence>
<keyword evidence="12" id="KW-0326">Glycosidase</keyword>
<keyword evidence="6" id="KW-0147">Chitin-binding</keyword>
<protein>
    <recommendedName>
        <fullName evidence="4">chitinase</fullName>
        <ecNumber evidence="4">3.2.1.14</ecNumber>
    </recommendedName>
</protein>
<evidence type="ECO:0000256" key="3">
    <source>
        <dbReference type="ARBA" id="ARBA00009121"/>
    </source>
</evidence>
<evidence type="ECO:0000256" key="12">
    <source>
        <dbReference type="ARBA" id="ARBA00023295"/>
    </source>
</evidence>
<dbReference type="InterPro" id="IPR017853">
    <property type="entry name" value="GH"/>
</dbReference>
<dbReference type="InterPro" id="IPR001579">
    <property type="entry name" value="Glyco_hydro_18_chit_AS"/>
</dbReference>
<dbReference type="Pfam" id="PF01607">
    <property type="entry name" value="CBM_14"/>
    <property type="match status" value="1"/>
</dbReference>
<dbReference type="PROSITE" id="PS50940">
    <property type="entry name" value="CHIT_BIND_II"/>
    <property type="match status" value="1"/>
</dbReference>
<feature type="chain" id="PRO_5044213836" description="chitinase" evidence="14">
    <location>
        <begin position="21"/>
        <end position="843"/>
    </location>
</feature>
<evidence type="ECO:0000259" key="16">
    <source>
        <dbReference type="PROSITE" id="PS51910"/>
    </source>
</evidence>
<keyword evidence="5" id="KW-0964">Secreted</keyword>
<keyword evidence="18" id="KW-1185">Reference proteome</keyword>
<keyword evidence="7 14" id="KW-0732">Signal</keyword>
<dbReference type="GO" id="GO:0008843">
    <property type="term" value="F:endochitinase activity"/>
    <property type="evidence" value="ECO:0007669"/>
    <property type="project" value="UniProtKB-EC"/>
</dbReference>
<dbReference type="SMART" id="SM00636">
    <property type="entry name" value="Glyco_18"/>
    <property type="match status" value="2"/>
</dbReference>
<dbReference type="PROSITE" id="PS01095">
    <property type="entry name" value="GH18_1"/>
    <property type="match status" value="1"/>
</dbReference>
<evidence type="ECO:0000256" key="5">
    <source>
        <dbReference type="ARBA" id="ARBA00022525"/>
    </source>
</evidence>
<dbReference type="FunFam" id="3.10.50.10:FF:000001">
    <property type="entry name" value="Chitinase 3-like 1"/>
    <property type="match status" value="2"/>
</dbReference>
<dbReference type="Gene3D" id="3.10.50.10">
    <property type="match status" value="1"/>
</dbReference>
<keyword evidence="10" id="KW-1015">Disulfide bond</keyword>
<evidence type="ECO:0000259" key="15">
    <source>
        <dbReference type="PROSITE" id="PS50940"/>
    </source>
</evidence>
<dbReference type="PROSITE" id="PS51910">
    <property type="entry name" value="GH18_2"/>
    <property type="match status" value="2"/>
</dbReference>
<evidence type="ECO:0000256" key="8">
    <source>
        <dbReference type="ARBA" id="ARBA00022801"/>
    </source>
</evidence>
<feature type="signal peptide" evidence="14">
    <location>
        <begin position="1"/>
        <end position="20"/>
    </location>
</feature>
<name>A0A668TLE4_OREAU</name>
<dbReference type="PANTHER" id="PTHR11177">
    <property type="entry name" value="CHITINASE"/>
    <property type="match status" value="1"/>
</dbReference>
<accession>A0A668TLE4</accession>
<evidence type="ECO:0000313" key="18">
    <source>
        <dbReference type="Proteomes" id="UP000472276"/>
    </source>
</evidence>
<sequence>MRILIVISGLCLAFGSLVSSSRLVCYFTNWSQYRPGNGRFMPSNIDPNLCTHLIYAFSGINEANELVTTEWNDEELYRSFNGLKQRNPNLKTLLAVGGWNFGTQKFTTMVSTQANRNTFIQSSIKLLRKFGFDGLDIDWQYPAARGSPLEDKQRFTVLCKELLQSFEAEGTSTGRPRLMISAAVSAGKGTIDAGYEVSEISKYVDFINVMTYDFHGTWERVTGHNSPLYKGSQDIGDHVYLNTDFAMRYWAEKGTPVQKLNMGFATYGRTFRLSTQSSQVGAPASSPAAAGTFTRESGVWSYYEICTFLQGASAHLIEDQKVPYATKQNEWVGYDNKESFMTKVRYLKNNTFGGAFVWALDLDDFNGQFCGQGRYPLISSLRSLLFPVSSSRLVCYFTNWSQYRPGNGRFIPSNIDPNLCTHLIYAFSGINEANELVTIEWNDEELYRSFNGLKQRNPNLKTLLAVGGWNFGTQKFTTMVSTQANRNTFIQSSIKLLRKSDFDGLDLDWEYPAARGSPLEDKQRFTVLCKELLQAFEAEGTSTGRPRLMISAAVSAVKGTIDAGYEVSEISKYVDFINVMTYDFHGTWERVTGHNSPLYKGSQDIGDHVYLNTDFAMRYWAEKGTPVQKLNMGFATYGRTFRLSTQSSQVGAPVSSPAAAGTFTRESGVWSYYEICTFLQGASAHLIEDQKVPYATKQNEWVGYDNIESFMTKVRYLKNNTFGGAFVWALDLDDFNGQFCGQGRYPLISSLRSLLFPDLPPLPTAHTNLNQETSTNKDRILPHPRPSIATTTTDNFCATKIGGLYAKPDAPGSFYNCANGITWIQNCPANLVFRESCKCCDWP</sequence>
<dbReference type="SUPFAM" id="SSF51445">
    <property type="entry name" value="(Trans)glycosidases"/>
    <property type="match status" value="2"/>
</dbReference>
<dbReference type="InterPro" id="IPR036508">
    <property type="entry name" value="Chitin-bd_dom_sf"/>
</dbReference>
<dbReference type="PANTHER" id="PTHR11177:SF379">
    <property type="entry name" value="CHITINASE"/>
    <property type="match status" value="1"/>
</dbReference>
<keyword evidence="11" id="KW-0119">Carbohydrate metabolism</keyword>
<comment type="catalytic activity">
    <reaction evidence="1">
        <text>Random endo-hydrolysis of N-acetyl-beta-D-glucosaminide (1-&gt;4)-beta-linkages in chitin and chitodextrins.</text>
        <dbReference type="EC" id="3.2.1.14"/>
    </reaction>
</comment>
<dbReference type="EC" id="3.2.1.14" evidence="4"/>
<dbReference type="InterPro" id="IPR011583">
    <property type="entry name" value="Chitinase_II/V-like_cat"/>
</dbReference>
<evidence type="ECO:0000256" key="2">
    <source>
        <dbReference type="ARBA" id="ARBA00004613"/>
    </source>
</evidence>
<dbReference type="InterPro" id="IPR029070">
    <property type="entry name" value="Chitinase_insertion_sf"/>
</dbReference>
<comment type="subcellular location">
    <subcellularLocation>
        <location evidence="2">Secreted</location>
    </subcellularLocation>
</comment>
<dbReference type="GO" id="GO:0000272">
    <property type="term" value="P:polysaccharide catabolic process"/>
    <property type="evidence" value="ECO:0007669"/>
    <property type="project" value="UniProtKB-KW"/>
</dbReference>
<keyword evidence="13" id="KW-0624">Polysaccharide degradation</keyword>
<dbReference type="InterPro" id="IPR001223">
    <property type="entry name" value="Glyco_hydro18_cat"/>
</dbReference>
<organism evidence="17 18">
    <name type="scientific">Oreochromis aureus</name>
    <name type="common">Israeli tilapia</name>
    <name type="synonym">Chromis aureus</name>
    <dbReference type="NCBI Taxonomy" id="47969"/>
    <lineage>
        <taxon>Eukaryota</taxon>
        <taxon>Metazoa</taxon>
        <taxon>Chordata</taxon>
        <taxon>Craniata</taxon>
        <taxon>Vertebrata</taxon>
        <taxon>Euteleostomi</taxon>
        <taxon>Actinopterygii</taxon>
        <taxon>Neopterygii</taxon>
        <taxon>Teleostei</taxon>
        <taxon>Neoteleostei</taxon>
        <taxon>Acanthomorphata</taxon>
        <taxon>Ovalentaria</taxon>
        <taxon>Cichlomorphae</taxon>
        <taxon>Cichliformes</taxon>
        <taxon>Cichlidae</taxon>
        <taxon>African cichlids</taxon>
        <taxon>Pseudocrenilabrinae</taxon>
        <taxon>Oreochromini</taxon>
        <taxon>Oreochromis</taxon>
    </lineage>
</organism>
<evidence type="ECO:0000256" key="7">
    <source>
        <dbReference type="ARBA" id="ARBA00022729"/>
    </source>
</evidence>
<dbReference type="InterPro" id="IPR050314">
    <property type="entry name" value="Glycosyl_Hydrlase_18"/>
</dbReference>
<feature type="domain" description="GH18" evidence="16">
    <location>
        <begin position="391"/>
        <end position="758"/>
    </location>
</feature>
<dbReference type="FunFam" id="3.20.20.80:FF:000439">
    <property type="entry name" value="Chitinase, acidic.3"/>
    <property type="match status" value="1"/>
</dbReference>
<dbReference type="FunFam" id="3.20.20.80:FF:000007">
    <property type="entry name" value="Acidic mammalian chitinase"/>
    <property type="match status" value="1"/>
</dbReference>
<dbReference type="InterPro" id="IPR002557">
    <property type="entry name" value="Chitin-bd_dom"/>
</dbReference>
<dbReference type="GO" id="GO:0006032">
    <property type="term" value="P:chitin catabolic process"/>
    <property type="evidence" value="ECO:0007669"/>
    <property type="project" value="UniProtKB-KW"/>
</dbReference>
<evidence type="ECO:0000256" key="13">
    <source>
        <dbReference type="ARBA" id="ARBA00023326"/>
    </source>
</evidence>
<evidence type="ECO:0000256" key="9">
    <source>
        <dbReference type="ARBA" id="ARBA00023024"/>
    </source>
</evidence>